<proteinExistence type="predicted"/>
<evidence type="ECO:0000313" key="2">
    <source>
        <dbReference type="EMBL" id="OUM84491.1"/>
    </source>
</evidence>
<reference evidence="3" key="1">
    <citation type="submission" date="2016-06" db="EMBL/GenBank/DDBJ databases">
        <authorList>
            <person name="Nascimento L."/>
            <person name="Pereira R.V."/>
            <person name="Martins L.F."/>
            <person name="Quaggio R.B."/>
            <person name="Silva A.M."/>
            <person name="Setubal J.C."/>
        </authorList>
    </citation>
    <scope>NUCLEOTIDE SEQUENCE [LARGE SCALE GENOMIC DNA]</scope>
</reference>
<sequence>MYVFVKLLSAFLSAVTLSAIFTLRERPSLFDHYSAEYVFLNGSFVLFTFFFLGGIPLSMAADRIAYRRKRKRVWQLALYFLFGAGLWFLFDLWRHVATPVKFAGSLEMAILFGVAGVVFFVYQSLILIAIRSLKKKAPD</sequence>
<evidence type="ECO:0000256" key="1">
    <source>
        <dbReference type="SAM" id="Phobius"/>
    </source>
</evidence>
<dbReference type="EMBL" id="LZRT01000126">
    <property type="protein sequence ID" value="OUM84491.1"/>
    <property type="molecule type" value="Genomic_DNA"/>
</dbReference>
<gene>
    <name evidence="2" type="ORF">BAA01_03525</name>
</gene>
<evidence type="ECO:0000313" key="3">
    <source>
        <dbReference type="Proteomes" id="UP000196475"/>
    </source>
</evidence>
<keyword evidence="1" id="KW-0812">Transmembrane</keyword>
<feature type="transmembrane region" description="Helical" evidence="1">
    <location>
        <begin position="110"/>
        <end position="130"/>
    </location>
</feature>
<dbReference type="Proteomes" id="UP000196475">
    <property type="component" value="Unassembled WGS sequence"/>
</dbReference>
<keyword evidence="1" id="KW-0472">Membrane</keyword>
<feature type="transmembrane region" description="Helical" evidence="1">
    <location>
        <begin position="73"/>
        <end position="90"/>
    </location>
</feature>
<feature type="transmembrane region" description="Helical" evidence="1">
    <location>
        <begin position="38"/>
        <end position="61"/>
    </location>
</feature>
<accession>A0A1Y3PAY5</accession>
<dbReference type="AlphaFoldDB" id="A0A1Y3PAY5"/>
<organism evidence="2 3">
    <name type="scientific">Bacillus thermozeamaize</name>
    <dbReference type="NCBI Taxonomy" id="230954"/>
    <lineage>
        <taxon>Bacteria</taxon>
        <taxon>Bacillati</taxon>
        <taxon>Bacillota</taxon>
        <taxon>Bacilli</taxon>
        <taxon>Bacillales</taxon>
        <taxon>Bacillaceae</taxon>
        <taxon>Bacillus</taxon>
    </lineage>
</organism>
<comment type="caution">
    <text evidence="2">The sequence shown here is derived from an EMBL/GenBank/DDBJ whole genome shotgun (WGS) entry which is preliminary data.</text>
</comment>
<protein>
    <submittedName>
        <fullName evidence="2">Uncharacterized protein</fullName>
    </submittedName>
</protein>
<name>A0A1Y3PAY5_9BACI</name>
<keyword evidence="1" id="KW-1133">Transmembrane helix</keyword>